<reference evidence="8 9" key="1">
    <citation type="journal article" date="2016" name="Mol. Biol. Evol.">
        <title>Genome-Wide Survey of Gut Fungi (Harpellales) Reveals the First Horizontally Transferred Ubiquitin Gene from a Mosquito Host.</title>
        <authorList>
            <person name="Wang Y."/>
            <person name="White M.M."/>
            <person name="Kvist S."/>
            <person name="Moncalvo J.M."/>
        </authorList>
    </citation>
    <scope>NUCLEOTIDE SEQUENCE [LARGE SCALE GENOMIC DNA]</scope>
    <source>
        <strain evidence="8 9">ALG-7-W6</strain>
    </source>
</reference>
<proteinExistence type="inferred from homology"/>
<dbReference type="SUPFAM" id="SSF50978">
    <property type="entry name" value="WD40 repeat-like"/>
    <property type="match status" value="1"/>
</dbReference>
<dbReference type="EMBL" id="LSSL01004974">
    <property type="protein sequence ID" value="OLY79105.1"/>
    <property type="molecule type" value="Genomic_DNA"/>
</dbReference>
<feature type="region of interest" description="Disordered" evidence="7">
    <location>
        <begin position="1665"/>
        <end position="1693"/>
    </location>
</feature>
<evidence type="ECO:0000256" key="3">
    <source>
        <dbReference type="ARBA" id="ARBA00023015"/>
    </source>
</evidence>
<feature type="compositionally biased region" description="Polar residues" evidence="7">
    <location>
        <begin position="879"/>
        <end position="911"/>
    </location>
</feature>
<feature type="region of interest" description="Disordered" evidence="7">
    <location>
        <begin position="1298"/>
        <end position="1343"/>
    </location>
</feature>
<feature type="compositionally biased region" description="Polar residues" evidence="7">
    <location>
        <begin position="1665"/>
        <end position="1676"/>
    </location>
</feature>
<feature type="compositionally biased region" description="Polar residues" evidence="7">
    <location>
        <begin position="1094"/>
        <end position="1114"/>
    </location>
</feature>
<dbReference type="InterPro" id="IPR036322">
    <property type="entry name" value="WD40_repeat_dom_sf"/>
</dbReference>
<accession>A0A1R0GQD4</accession>
<feature type="compositionally biased region" description="Basic and acidic residues" evidence="7">
    <location>
        <begin position="1298"/>
        <end position="1342"/>
    </location>
</feature>
<keyword evidence="3" id="KW-0805">Transcription regulation</keyword>
<feature type="compositionally biased region" description="Polar residues" evidence="7">
    <location>
        <begin position="1362"/>
        <end position="1377"/>
    </location>
</feature>
<feature type="compositionally biased region" description="Basic and acidic residues" evidence="7">
    <location>
        <begin position="584"/>
        <end position="600"/>
    </location>
</feature>
<name>A0A1R0GQD4_9FUNG</name>
<dbReference type="OrthoDB" id="4703at2759"/>
<organism evidence="8 9">
    <name type="scientific">Smittium mucronatum</name>
    <dbReference type="NCBI Taxonomy" id="133383"/>
    <lineage>
        <taxon>Eukaryota</taxon>
        <taxon>Fungi</taxon>
        <taxon>Fungi incertae sedis</taxon>
        <taxon>Zoopagomycota</taxon>
        <taxon>Kickxellomycotina</taxon>
        <taxon>Harpellomycetes</taxon>
        <taxon>Harpellales</taxon>
        <taxon>Legeriomycetaceae</taxon>
        <taxon>Smittium</taxon>
    </lineage>
</organism>
<dbReference type="GO" id="GO:0005634">
    <property type="term" value="C:nucleus"/>
    <property type="evidence" value="ECO:0007669"/>
    <property type="project" value="UniProtKB-SubCell"/>
</dbReference>
<evidence type="ECO:0000256" key="5">
    <source>
        <dbReference type="ARBA" id="ARBA00023163"/>
    </source>
</evidence>
<feature type="compositionally biased region" description="Low complexity" evidence="7">
    <location>
        <begin position="87"/>
        <end position="96"/>
    </location>
</feature>
<feature type="region of interest" description="Disordered" evidence="7">
    <location>
        <begin position="419"/>
        <end position="439"/>
    </location>
</feature>
<feature type="compositionally biased region" description="Basic residues" evidence="7">
    <location>
        <begin position="643"/>
        <end position="653"/>
    </location>
</feature>
<dbReference type="Proteomes" id="UP000187455">
    <property type="component" value="Unassembled WGS sequence"/>
</dbReference>
<feature type="region of interest" description="Disordered" evidence="7">
    <location>
        <begin position="485"/>
        <end position="556"/>
    </location>
</feature>
<keyword evidence="4" id="KW-0238">DNA-binding</keyword>
<dbReference type="PANTHER" id="PTHR23341">
    <property type="entry name" value="HIGH MOBILITY GROUP PROTEINS HMG-A AND C"/>
    <property type="match status" value="1"/>
</dbReference>
<feature type="compositionally biased region" description="Basic and acidic residues" evidence="7">
    <location>
        <begin position="1678"/>
        <end position="1693"/>
    </location>
</feature>
<evidence type="ECO:0000313" key="8">
    <source>
        <dbReference type="EMBL" id="OLY79105.1"/>
    </source>
</evidence>
<dbReference type="GO" id="GO:0010557">
    <property type="term" value="P:positive regulation of macromolecule biosynthetic process"/>
    <property type="evidence" value="ECO:0007669"/>
    <property type="project" value="UniProtKB-ARBA"/>
</dbReference>
<feature type="region of interest" description="Disordered" evidence="7">
    <location>
        <begin position="1067"/>
        <end position="1129"/>
    </location>
</feature>
<evidence type="ECO:0000256" key="2">
    <source>
        <dbReference type="ARBA" id="ARBA00010812"/>
    </source>
</evidence>
<dbReference type="STRING" id="133383.A0A1R0GQD4"/>
<feature type="region of interest" description="Disordered" evidence="7">
    <location>
        <begin position="572"/>
        <end position="684"/>
    </location>
</feature>
<keyword evidence="6" id="KW-0539">Nucleus</keyword>
<feature type="region of interest" description="Disordered" evidence="7">
    <location>
        <begin position="879"/>
        <end position="942"/>
    </location>
</feature>
<evidence type="ECO:0000256" key="1">
    <source>
        <dbReference type="ARBA" id="ARBA00004123"/>
    </source>
</evidence>
<feature type="compositionally biased region" description="Basic and acidic residues" evidence="7">
    <location>
        <begin position="628"/>
        <end position="638"/>
    </location>
</feature>
<feature type="compositionally biased region" description="Polar residues" evidence="7">
    <location>
        <begin position="1151"/>
        <end position="1166"/>
    </location>
</feature>
<comment type="caution">
    <text evidence="8">The sequence shown here is derived from an EMBL/GenBank/DDBJ whole genome shotgun (WGS) entry which is preliminary data.</text>
</comment>
<sequence length="2468" mass="271327">MGDSKIPDSPLRNLSDPQRSSTSSPIRNVLRDDGKVPADISSSVHKFNTSNVQDSPNNSLNSETRVSSSGTSFFDSVPRNFNHEASEGFSNNSENSEYLKAGNIGSVELDAHSFSTTSSSRAVESSNLSIDSSTKKLAEPNQNSKPPIANSSLIKKVTVFDPLSPNFGASASRIEPIYSSSSSDSSSLRSSGVLSFAAKFQDSFFNSPKVNNVGIGKPNILSSGADIEKSKITPVNSVIGGDSSIKSSSIKIIPHGTTESSINIKQGFAPMEPDVRGKNNFFNNSADSINNTSSNSVGLPNPSGLEPVSHFGSIPPNLSFPNDPPSNDSINRISKPLSFTSSDNSFGKFTKIKFVSAYSGDRSINPTSHGNNSRVEQDNNDFTSIGKKTDTTHFFSIFDSAPKESANIVGDDETTNVSSLPTALMPSTSSPSSKSFNASLPNRLPDVKLPIKSSVDDNFNSSLNPSTVESFGRTISIISSESNLNHDSSINEKSVTPKKHIGRPKGSLNKITPGSKNNVVQNPSSDPKPPNYHGTSPIIPEKKTIGRPKGSLNKNTLDSKNFIHKIAYPDSEYSNTISTSPPFPEKRPIGRPRKSLEDKSQLQTANPVVAQVSAIDVPYQSNQTPKSYNEDSISRDSSESLSQKKRSVGRPRKYSSNTPTKPDLGTLTKAMSNNGQGPIDSSIDPIFYKSQISPKRSVGRPRKSTIDLNPKESLSINNSVETVDFSSNNVYHSNSADFIATKSLIAPSSGTTNTDYSALTEYKNATGSLNNRKLISESINDEVLLSGTQKKSLISSSFDEPRLAVKTFSSGINGESPDTFVIKKSSSVPISHNGLQHNNTLLNSDSLVHTGGSSGMYTLKPSNNNSMATEGLAHSIDKTTVPQEPNSIEDTHSLNLSENSKSSVYNDQQSPVAIKKSRGRPRKLSKDAISKPKRPVGRPRKSLDNMVITPKRPIGRPPKKAITDLNKIYFKSIFSNRKNTESVPLGQLSLTRFSELRRSQELNTYSKRTVNKTRKNDSNSEALFPADSDKASPSISHATVGVIGFLNPAGLDMKNPEADLPESSAQLNLNSSASNPKPEKLNTPKRPVGRPRKNASSTPSANKLKYSQSVTPSQKRPIGRPRKIQNSSTVNSFANSFKLKLSPVGKDDSINDSNLNFSSNRQSYSGDSYTKFKKFKSSHTELHGIPIDGSNPVIKRSVGRPRKSDSSNFISSNDLQKKRHIDKKSNSPKADSELNPLNVEMSLHDDESLREADAIALFARSKKKSFDISSLQQGENTLNQDRVNSRLSEDLEYFSGIKKDNKKNASKSHKSENRTKRSLKDMWSKLTKRTEKKSTSSKDTTVDKSNLVDEVGLDKNSDGIKVSSSSKITTPKSQTPLKSKISGSKAKVIKKVSIESQDGVVKPPSKRGSDLNDSESDLVISSQEYYDFMDIDNSSDLDFSLDSKRPKTRYSSPIKSKPKTEDSDSSFEAKDIPDDSDFSDGLIDGLVSGTIPIKKNSRKKFNKGEKAKANNLFTKSPKKPGLSGYQGKFSDESSSCFIDLVDGRKVPIHLLPDLRDDLLNRVWKTRLSKYRSSNKFYIGKSQLHIPSDVPLMRVASSKFSWELVYFLCSWEVGKKLAIVGDYGGAEPRKLAIDATVYTQWDLLDESDMSRFFQKDSAPVKVTFSDMSIPTKSPSGDSENDKSKFDSPTLEKDLQKSEISSDLIKMKPYENYNAMNNSVSVVNSDICLYTLSWCPQTVGPSSYLAAGGVRKSSSFQYYLGKRVSKTVCETEGNVIQLWEHNKLANGLRISLLICHNKGPVWDLNWCPLHPADNHEDFDLLMEYQNMIFSDKKINDIKKKYPSDSFKLSYKMYLDDPNKAISSDINKTEFSFYEPNRFCFIGLLAAVFGDGTAGIFAIPNPDLVDLENSSKVGEKLFENSNLRYRSMKAIHLPKPIVEMNMENTTISKVLWAGSDRVISIGFDGTVAIWSVSKGIEIRMGLSSNQTKIEDERPSLDLYEGDSDSQFLNEINDVPIIRSPACLNNTICASLFPPNILCKLPIDIKSQLYFKKPFEQVQAIKSLVRGNIALYSLNDIILCTGGVAGELQLHKMSFPNFITSQLSRTVVWRNSVTWTQSGDSLIYLDVGSGIKCTNSSNLKFIRNAYFSMIKEVFWEKKIKLMKPKKNNVQRGMEFVGIASSMDRTSALENGSNSIESQHTAKTAENIGDLINLRNKLLPERLSKSSEPIFSSNSDGEQAEIRLDFPYFVEFLQNFIECYESNVKHFQKTNDSSKGLPISPKPSRKIVRDIPWSDGSLKMDQLSPEVAQIINSIKDSNLDDITRTGEIEKLEGDERDMSGMTVADHKSTVWSISNSLCHGYLASSAANGTVFIEETSKKPFSVSSKRNQNLTSMIYTLSADSETGTLNYCEDGSVVSGSKISFDFNATPHILSCIRSTAWHPSIGHGHLLASGGDSGLLRVDSFKREHESEFS</sequence>
<feature type="region of interest" description="Disordered" evidence="7">
    <location>
        <begin position="1395"/>
        <end position="1416"/>
    </location>
</feature>
<feature type="compositionally biased region" description="Polar residues" evidence="7">
    <location>
        <begin position="40"/>
        <end position="74"/>
    </location>
</feature>
<feature type="compositionally biased region" description="Polar residues" evidence="7">
    <location>
        <begin position="15"/>
        <end position="26"/>
    </location>
</feature>
<dbReference type="PRINTS" id="PR00929">
    <property type="entry name" value="ATHOOK"/>
</dbReference>
<evidence type="ECO:0000256" key="7">
    <source>
        <dbReference type="SAM" id="MobiDB-lite"/>
    </source>
</evidence>
<feature type="region of interest" description="Disordered" evidence="7">
    <location>
        <begin position="1004"/>
        <end position="1033"/>
    </location>
</feature>
<comment type="similarity">
    <text evidence="2">Belongs to the HMGA family.</text>
</comment>
<evidence type="ECO:0000256" key="4">
    <source>
        <dbReference type="ARBA" id="ARBA00023125"/>
    </source>
</evidence>
<feature type="compositionally biased region" description="Polar residues" evidence="7">
    <location>
        <begin position="485"/>
        <end position="494"/>
    </location>
</feature>
<dbReference type="SMART" id="SM00384">
    <property type="entry name" value="AT_hook"/>
    <property type="match status" value="10"/>
</dbReference>
<comment type="subcellular location">
    <subcellularLocation>
        <location evidence="1">Nucleus</location>
    </subcellularLocation>
</comment>
<gene>
    <name evidence="8" type="ORF">AYI68_g6834</name>
</gene>
<feature type="region of interest" description="Disordered" evidence="7">
    <location>
        <begin position="1355"/>
        <end position="1382"/>
    </location>
</feature>
<keyword evidence="9" id="KW-1185">Reference proteome</keyword>
<evidence type="ECO:0000313" key="9">
    <source>
        <dbReference type="Proteomes" id="UP000187455"/>
    </source>
</evidence>
<feature type="compositionally biased region" description="Basic and acidic residues" evidence="7">
    <location>
        <begin position="1458"/>
        <end position="1473"/>
    </location>
</feature>
<feature type="region of interest" description="Disordered" evidence="7">
    <location>
        <begin position="1142"/>
        <end position="1166"/>
    </location>
</feature>
<dbReference type="GO" id="GO:0003677">
    <property type="term" value="F:DNA binding"/>
    <property type="evidence" value="ECO:0007669"/>
    <property type="project" value="UniProtKB-KW"/>
</dbReference>
<dbReference type="GO" id="GO:0003712">
    <property type="term" value="F:transcription coregulator activity"/>
    <property type="evidence" value="ECO:0007669"/>
    <property type="project" value="TreeGrafter"/>
</dbReference>
<protein>
    <submittedName>
        <fullName evidence="8">Uncharacterized protein</fullName>
    </submittedName>
</protein>
<feature type="compositionally biased region" description="Polar residues" evidence="7">
    <location>
        <begin position="509"/>
        <end position="525"/>
    </location>
</feature>
<feature type="region of interest" description="Disordered" evidence="7">
    <location>
        <begin position="1"/>
        <end position="97"/>
    </location>
</feature>
<dbReference type="GO" id="GO:0006355">
    <property type="term" value="P:regulation of DNA-templated transcription"/>
    <property type="evidence" value="ECO:0007669"/>
    <property type="project" value="TreeGrafter"/>
</dbReference>
<dbReference type="PANTHER" id="PTHR23341:SF2">
    <property type="entry name" value="HIGH MOBILITY GROUP PROTEIN HMG-12"/>
    <property type="match status" value="1"/>
</dbReference>
<feature type="compositionally biased region" description="Basic residues" evidence="7">
    <location>
        <begin position="931"/>
        <end position="940"/>
    </location>
</feature>
<evidence type="ECO:0000256" key="6">
    <source>
        <dbReference type="ARBA" id="ARBA00023242"/>
    </source>
</evidence>
<keyword evidence="5" id="KW-0804">Transcription</keyword>
<feature type="region of interest" description="Disordered" evidence="7">
    <location>
        <begin position="1182"/>
        <end position="1237"/>
    </location>
</feature>
<dbReference type="InterPro" id="IPR017956">
    <property type="entry name" value="AT_hook_DNA-bd_motif"/>
</dbReference>
<feature type="region of interest" description="Disordered" evidence="7">
    <location>
        <begin position="1439"/>
        <end position="1473"/>
    </location>
</feature>